<sequence length="155" mass="17277">VLRMASTRMELWSREENHQPYVPQHKLGILLPEQIAEQICNCASQMANNLGVDAVFVYTIHGQMASLLSRNRPNPPIFAFTNEKSTQMALNLQWGVIPILVDLSDDMDDNITKTTDLIKAKGTLKEGDAVLIVSDVIPTRSTPTVYQSIQVKIIS</sequence>
<feature type="domain" description="Pyruvate kinase C-terminal" evidence="1">
    <location>
        <begin position="37"/>
        <end position="136"/>
    </location>
</feature>
<protein>
    <submittedName>
        <fullName evidence="2">Pyruvate kinase isozyme A, chloroplastic-like</fullName>
    </submittedName>
</protein>
<keyword evidence="2" id="KW-0670">Pyruvate</keyword>
<evidence type="ECO:0000259" key="1">
    <source>
        <dbReference type="Pfam" id="PF02887"/>
    </source>
</evidence>
<organism evidence="2">
    <name type="scientific">Tanacetum cinerariifolium</name>
    <name type="common">Dalmatian daisy</name>
    <name type="synonym">Chrysanthemum cinerariifolium</name>
    <dbReference type="NCBI Taxonomy" id="118510"/>
    <lineage>
        <taxon>Eukaryota</taxon>
        <taxon>Viridiplantae</taxon>
        <taxon>Streptophyta</taxon>
        <taxon>Embryophyta</taxon>
        <taxon>Tracheophyta</taxon>
        <taxon>Spermatophyta</taxon>
        <taxon>Magnoliopsida</taxon>
        <taxon>eudicotyledons</taxon>
        <taxon>Gunneridae</taxon>
        <taxon>Pentapetalae</taxon>
        <taxon>asterids</taxon>
        <taxon>campanulids</taxon>
        <taxon>Asterales</taxon>
        <taxon>Asteraceae</taxon>
        <taxon>Asteroideae</taxon>
        <taxon>Anthemideae</taxon>
        <taxon>Anthemidinae</taxon>
        <taxon>Tanacetum</taxon>
    </lineage>
</organism>
<evidence type="ECO:0000313" key="2">
    <source>
        <dbReference type="EMBL" id="GFC80797.1"/>
    </source>
</evidence>
<dbReference type="InterPro" id="IPR015795">
    <property type="entry name" value="Pyrv_Knase_C"/>
</dbReference>
<feature type="non-terminal residue" evidence="2">
    <location>
        <position position="1"/>
    </location>
</feature>
<dbReference type="EMBL" id="BKCJ011076782">
    <property type="protein sequence ID" value="GFC80797.1"/>
    <property type="molecule type" value="Genomic_DNA"/>
</dbReference>
<dbReference type="Pfam" id="PF02887">
    <property type="entry name" value="PK_C"/>
    <property type="match status" value="1"/>
</dbReference>
<dbReference type="GO" id="GO:0030955">
    <property type="term" value="F:potassium ion binding"/>
    <property type="evidence" value="ECO:0007669"/>
    <property type="project" value="InterPro"/>
</dbReference>
<dbReference type="InterPro" id="IPR036918">
    <property type="entry name" value="Pyrv_Knase_C_sf"/>
</dbReference>
<dbReference type="GO" id="GO:0016301">
    <property type="term" value="F:kinase activity"/>
    <property type="evidence" value="ECO:0007669"/>
    <property type="project" value="UniProtKB-KW"/>
</dbReference>
<gene>
    <name evidence="2" type="ORF">Tci_852767</name>
</gene>
<keyword evidence="2" id="KW-0808">Transferase</keyword>
<keyword evidence="2" id="KW-0418">Kinase</keyword>
<proteinExistence type="predicted"/>
<dbReference type="Gene3D" id="3.40.1380.20">
    <property type="entry name" value="Pyruvate kinase, C-terminal domain"/>
    <property type="match status" value="1"/>
</dbReference>
<dbReference type="InterPro" id="IPR001697">
    <property type="entry name" value="Pyr_Knase"/>
</dbReference>
<dbReference type="GO" id="GO:0004743">
    <property type="term" value="F:pyruvate kinase activity"/>
    <property type="evidence" value="ECO:0007669"/>
    <property type="project" value="InterPro"/>
</dbReference>
<comment type="caution">
    <text evidence="2">The sequence shown here is derived from an EMBL/GenBank/DDBJ whole genome shotgun (WGS) entry which is preliminary data.</text>
</comment>
<dbReference type="AlphaFoldDB" id="A0A699R6S2"/>
<dbReference type="SUPFAM" id="SSF52935">
    <property type="entry name" value="PK C-terminal domain-like"/>
    <property type="match status" value="1"/>
</dbReference>
<name>A0A699R6S2_TANCI</name>
<reference evidence="2" key="1">
    <citation type="journal article" date="2019" name="Sci. Rep.">
        <title>Draft genome of Tanacetum cinerariifolium, the natural source of mosquito coil.</title>
        <authorList>
            <person name="Yamashiro T."/>
            <person name="Shiraishi A."/>
            <person name="Satake H."/>
            <person name="Nakayama K."/>
        </authorList>
    </citation>
    <scope>NUCLEOTIDE SEQUENCE</scope>
</reference>
<dbReference type="GO" id="GO:0000287">
    <property type="term" value="F:magnesium ion binding"/>
    <property type="evidence" value="ECO:0007669"/>
    <property type="project" value="InterPro"/>
</dbReference>
<accession>A0A699R6S2</accession>
<dbReference type="PANTHER" id="PTHR11817">
    <property type="entry name" value="PYRUVATE KINASE"/>
    <property type="match status" value="1"/>
</dbReference>